<evidence type="ECO:0000313" key="3">
    <source>
        <dbReference type="EMBL" id="QGU08351.1"/>
    </source>
</evidence>
<proteinExistence type="predicted"/>
<feature type="compositionally biased region" description="Low complexity" evidence="1">
    <location>
        <begin position="40"/>
        <end position="50"/>
    </location>
</feature>
<sequence precursor="true">MIFLSLYVMPEQLMSQGFTPFPGDSAGSSPGGKGPGQSGSGQPSFDQSGFGPAGSGPPRFGQNPQGDSGFRPGQPGSSPFPSNSRGPFGSQPGPSSGPGLNSPTPAAAPSGGGRGGATSAPVGRLAPSLILGLIGIILNAWLTFGSLVATDTTFGITAIVAWFLSGFLGVSCLGLYFSENNKRRASGFYSHVDWKKGIFYATVAALVIAVLWSAVDIALWAGKL</sequence>
<protein>
    <submittedName>
        <fullName evidence="3">Uncharacterized protein</fullName>
    </submittedName>
</protein>
<name>A0A6B8W6V4_9CORY</name>
<feature type="compositionally biased region" description="Low complexity" evidence="1">
    <location>
        <begin position="84"/>
        <end position="109"/>
    </location>
</feature>
<dbReference type="KEGG" id="cok:COCCU_12255"/>
<gene>
    <name evidence="3" type="ORF">COCCU_12255</name>
</gene>
<keyword evidence="2" id="KW-0812">Transmembrane</keyword>
<feature type="region of interest" description="Disordered" evidence="1">
    <location>
        <begin position="18"/>
        <end position="119"/>
    </location>
</feature>
<reference evidence="3 4" key="1">
    <citation type="submission" date="2019-11" db="EMBL/GenBank/DDBJ databases">
        <title>Complete genome sequence of Corynebacterium kalinowskii 1959, a novel Corynebacterium species isolated from soil of a small paddock in Vilsendorf, Germany.</title>
        <authorList>
            <person name="Schaffert L."/>
            <person name="Ruwe M."/>
            <person name="Milse J."/>
            <person name="Hanuschka K."/>
            <person name="Ortseifen V."/>
            <person name="Droste J."/>
            <person name="Brandt D."/>
            <person name="Schlueter L."/>
            <person name="Kutter Y."/>
            <person name="Vinke S."/>
            <person name="Viehoefer P."/>
            <person name="Jacob L."/>
            <person name="Luebke N.-C."/>
            <person name="Schulte-Berndt E."/>
            <person name="Hain C."/>
            <person name="Linder M."/>
            <person name="Schmidt P."/>
            <person name="Wollenschlaeger L."/>
            <person name="Luttermann T."/>
            <person name="Thieme E."/>
            <person name="Hassa J."/>
            <person name="Haak M."/>
            <person name="Wittchen M."/>
            <person name="Mentz A."/>
            <person name="Persicke M."/>
            <person name="Busche T."/>
            <person name="Ruckert C."/>
        </authorList>
    </citation>
    <scope>NUCLEOTIDE SEQUENCE [LARGE SCALE GENOMIC DNA]</scope>
    <source>
        <strain evidence="3 4">2039</strain>
    </source>
</reference>
<dbReference type="AlphaFoldDB" id="A0A6B8W6V4"/>
<feature type="transmembrane region" description="Helical" evidence="2">
    <location>
        <begin position="198"/>
        <end position="221"/>
    </location>
</feature>
<evidence type="ECO:0000256" key="1">
    <source>
        <dbReference type="SAM" id="MobiDB-lite"/>
    </source>
</evidence>
<dbReference type="EMBL" id="CP046455">
    <property type="protein sequence ID" value="QGU08351.1"/>
    <property type="molecule type" value="Genomic_DNA"/>
</dbReference>
<accession>A0A6B8W6V4</accession>
<feature type="transmembrane region" description="Helical" evidence="2">
    <location>
        <begin position="154"/>
        <end position="177"/>
    </location>
</feature>
<feature type="compositionally biased region" description="Gly residues" evidence="1">
    <location>
        <begin position="29"/>
        <end position="39"/>
    </location>
</feature>
<evidence type="ECO:0000313" key="4">
    <source>
        <dbReference type="Proteomes" id="UP000424462"/>
    </source>
</evidence>
<organism evidence="3 4">
    <name type="scientific">Corynebacterium occultum</name>
    <dbReference type="NCBI Taxonomy" id="2675219"/>
    <lineage>
        <taxon>Bacteria</taxon>
        <taxon>Bacillati</taxon>
        <taxon>Actinomycetota</taxon>
        <taxon>Actinomycetes</taxon>
        <taxon>Mycobacteriales</taxon>
        <taxon>Corynebacteriaceae</taxon>
        <taxon>Corynebacterium</taxon>
    </lineage>
</organism>
<keyword evidence="4" id="KW-1185">Reference proteome</keyword>
<feature type="transmembrane region" description="Helical" evidence="2">
    <location>
        <begin position="129"/>
        <end position="148"/>
    </location>
</feature>
<keyword evidence="2" id="KW-1133">Transmembrane helix</keyword>
<keyword evidence="2" id="KW-0472">Membrane</keyword>
<evidence type="ECO:0000256" key="2">
    <source>
        <dbReference type="SAM" id="Phobius"/>
    </source>
</evidence>
<dbReference type="Proteomes" id="UP000424462">
    <property type="component" value="Chromosome"/>
</dbReference>